<feature type="region of interest" description="Disordered" evidence="1">
    <location>
        <begin position="231"/>
        <end position="250"/>
    </location>
</feature>
<evidence type="ECO:0000256" key="1">
    <source>
        <dbReference type="SAM" id="MobiDB-lite"/>
    </source>
</evidence>
<evidence type="ECO:0000313" key="2">
    <source>
        <dbReference type="EMBL" id="KAL2818210.1"/>
    </source>
</evidence>
<dbReference type="Proteomes" id="UP001610335">
    <property type="component" value="Unassembled WGS sequence"/>
</dbReference>
<reference evidence="2 3" key="1">
    <citation type="submission" date="2024-07" db="EMBL/GenBank/DDBJ databases">
        <title>Section-level genome sequencing and comparative genomics of Aspergillus sections Usti and Cavernicolus.</title>
        <authorList>
            <consortium name="Lawrence Berkeley National Laboratory"/>
            <person name="Nybo J.L."/>
            <person name="Vesth T.C."/>
            <person name="Theobald S."/>
            <person name="Frisvad J.C."/>
            <person name="Larsen T.O."/>
            <person name="Kjaerboelling I."/>
            <person name="Rothschild-Mancinelli K."/>
            <person name="Lyhne E.K."/>
            <person name="Kogle M.E."/>
            <person name="Barry K."/>
            <person name="Clum A."/>
            <person name="Na H."/>
            <person name="Ledsgaard L."/>
            <person name="Lin J."/>
            <person name="Lipzen A."/>
            <person name="Kuo A."/>
            <person name="Riley R."/>
            <person name="Mondo S."/>
            <person name="LaButti K."/>
            <person name="Haridas S."/>
            <person name="Pangalinan J."/>
            <person name="Salamov A.A."/>
            <person name="Simmons B.A."/>
            <person name="Magnuson J.K."/>
            <person name="Chen J."/>
            <person name="Drula E."/>
            <person name="Henrissat B."/>
            <person name="Wiebenga A."/>
            <person name="Lubbers R.J."/>
            <person name="Gomes A.C."/>
            <person name="Makela M.R."/>
            <person name="Stajich J."/>
            <person name="Grigoriev I.V."/>
            <person name="Mortensen U.H."/>
            <person name="De vries R.P."/>
            <person name="Baker S.E."/>
            <person name="Andersen M.R."/>
        </authorList>
    </citation>
    <scope>NUCLEOTIDE SEQUENCE [LARGE SCALE GENOMIC DNA]</scope>
    <source>
        <strain evidence="2 3">CBS 600.67</strain>
    </source>
</reference>
<feature type="compositionally biased region" description="Acidic residues" evidence="1">
    <location>
        <begin position="159"/>
        <end position="172"/>
    </location>
</feature>
<name>A0ABR4HRU7_9EURO</name>
<organism evidence="2 3">
    <name type="scientific">Aspergillus cavernicola</name>
    <dbReference type="NCBI Taxonomy" id="176166"/>
    <lineage>
        <taxon>Eukaryota</taxon>
        <taxon>Fungi</taxon>
        <taxon>Dikarya</taxon>
        <taxon>Ascomycota</taxon>
        <taxon>Pezizomycotina</taxon>
        <taxon>Eurotiomycetes</taxon>
        <taxon>Eurotiomycetidae</taxon>
        <taxon>Eurotiales</taxon>
        <taxon>Aspergillaceae</taxon>
        <taxon>Aspergillus</taxon>
        <taxon>Aspergillus subgen. Nidulantes</taxon>
    </lineage>
</organism>
<dbReference type="EMBL" id="JBFXLS010000085">
    <property type="protein sequence ID" value="KAL2818210.1"/>
    <property type="molecule type" value="Genomic_DNA"/>
</dbReference>
<protein>
    <submittedName>
        <fullName evidence="2">Uncharacterized protein</fullName>
    </submittedName>
</protein>
<accession>A0ABR4HRU7</accession>
<evidence type="ECO:0000313" key="3">
    <source>
        <dbReference type="Proteomes" id="UP001610335"/>
    </source>
</evidence>
<sequence>MEILRRNIVRCLLVTYFKFLRIPANSNLITHSIPENYIQGRPLWQRRQTWKSCIMLDNIDADIGHTIRISYTRIQSDACRAELEYKRNIQVYYGATNESLLIFQILRGVRIIFSKLSDENNDPMFSKAVMKMIVGLFAVQWSWFRNPPEATDSGSEACPEPESEPAEEYDGEPCPEVLSQLCIPKITSALHQEHPCEKSSIELVPVESEEATPKVHYEHAKNDAWDWSFARSQPPKQSLAQKEAQREVQA</sequence>
<feature type="compositionally biased region" description="Polar residues" evidence="1">
    <location>
        <begin position="231"/>
        <end position="240"/>
    </location>
</feature>
<proteinExistence type="predicted"/>
<gene>
    <name evidence="2" type="ORF">BDW59DRAFT_175194</name>
</gene>
<comment type="caution">
    <text evidence="2">The sequence shown here is derived from an EMBL/GenBank/DDBJ whole genome shotgun (WGS) entry which is preliminary data.</text>
</comment>
<keyword evidence="3" id="KW-1185">Reference proteome</keyword>
<feature type="region of interest" description="Disordered" evidence="1">
    <location>
        <begin position="148"/>
        <end position="172"/>
    </location>
</feature>